<proteinExistence type="predicted"/>
<reference evidence="1" key="1">
    <citation type="journal article" date="2015" name="Proc. Natl. Acad. Sci. U.S.A.">
        <title>Networks of energetic and metabolic interactions define dynamics in microbial communities.</title>
        <authorList>
            <person name="Embree M."/>
            <person name="Liu J.K."/>
            <person name="Al-Bassam M.M."/>
            <person name="Zengler K."/>
        </authorList>
    </citation>
    <scope>NUCLEOTIDE SEQUENCE</scope>
</reference>
<sequence>MFFRRLQIRHEAMQRSVRLCRVAGGIAVALRTREVLPHTP</sequence>
<accession>A0A0W8FGB6</accession>
<evidence type="ECO:0000313" key="1">
    <source>
        <dbReference type="EMBL" id="KUG19957.1"/>
    </source>
</evidence>
<dbReference type="EMBL" id="LNQE01001242">
    <property type="protein sequence ID" value="KUG19957.1"/>
    <property type="molecule type" value="Genomic_DNA"/>
</dbReference>
<comment type="caution">
    <text evidence="1">The sequence shown here is derived from an EMBL/GenBank/DDBJ whole genome shotgun (WGS) entry which is preliminary data.</text>
</comment>
<gene>
    <name evidence="1" type="ORF">ASZ90_010321</name>
</gene>
<name>A0A0W8FGB6_9ZZZZ</name>
<organism evidence="1">
    <name type="scientific">hydrocarbon metagenome</name>
    <dbReference type="NCBI Taxonomy" id="938273"/>
    <lineage>
        <taxon>unclassified sequences</taxon>
        <taxon>metagenomes</taxon>
        <taxon>ecological metagenomes</taxon>
    </lineage>
</organism>
<dbReference type="AlphaFoldDB" id="A0A0W8FGB6"/>
<protein>
    <submittedName>
        <fullName evidence="1">Uncharacterized protein</fullName>
    </submittedName>
</protein>